<dbReference type="RefSeq" id="WP_192510106.1">
    <property type="nucleotide sequence ID" value="NZ_AQGV01000015.1"/>
</dbReference>
<keyword evidence="3" id="KW-1185">Reference proteome</keyword>
<keyword evidence="1" id="KW-0812">Transmembrane</keyword>
<dbReference type="Proteomes" id="UP000615755">
    <property type="component" value="Unassembled WGS sequence"/>
</dbReference>
<comment type="caution">
    <text evidence="2">The sequence shown here is derived from an EMBL/GenBank/DDBJ whole genome shotgun (WGS) entry which is preliminary data.</text>
</comment>
<keyword evidence="1" id="KW-0472">Membrane</keyword>
<proteinExistence type="predicted"/>
<sequence>MNTKLGTAVKVFIITYMIYIFYTIVVGKVESGKAFELMKSSNFTTFEVSNSRFLSDKTGFRLYRDKETLSSINMCIKKLEQVPDYRVGKLKVEKTAVLSNEKYKHKFNIHYYENGIVLLGGGYILKDLLTNKVKNVGGKVFKSECLYHTINL</sequence>
<dbReference type="EMBL" id="AQGV01000015">
    <property type="protein sequence ID" value="MBE0371106.1"/>
    <property type="molecule type" value="Genomic_DNA"/>
</dbReference>
<gene>
    <name evidence="2" type="ORF">PAUR_b1289</name>
</gene>
<evidence type="ECO:0000256" key="1">
    <source>
        <dbReference type="SAM" id="Phobius"/>
    </source>
</evidence>
<evidence type="ECO:0000313" key="2">
    <source>
        <dbReference type="EMBL" id="MBE0371106.1"/>
    </source>
</evidence>
<evidence type="ECO:0000313" key="3">
    <source>
        <dbReference type="Proteomes" id="UP000615755"/>
    </source>
</evidence>
<accession>A0ABR9EJD1</accession>
<feature type="transmembrane region" description="Helical" evidence="1">
    <location>
        <begin position="12"/>
        <end position="29"/>
    </location>
</feature>
<organism evidence="2 3">
    <name type="scientific">Pseudoalteromonas aurantia 208</name>
    <dbReference type="NCBI Taxonomy" id="1314867"/>
    <lineage>
        <taxon>Bacteria</taxon>
        <taxon>Pseudomonadati</taxon>
        <taxon>Pseudomonadota</taxon>
        <taxon>Gammaproteobacteria</taxon>
        <taxon>Alteromonadales</taxon>
        <taxon>Pseudoalteromonadaceae</taxon>
        <taxon>Pseudoalteromonas</taxon>
    </lineage>
</organism>
<keyword evidence="1" id="KW-1133">Transmembrane helix</keyword>
<name>A0ABR9EJD1_9GAMM</name>
<protein>
    <submittedName>
        <fullName evidence="2">Uncharacterized protein</fullName>
    </submittedName>
</protein>
<reference evidence="2 3" key="1">
    <citation type="submission" date="2015-03" db="EMBL/GenBank/DDBJ databases">
        <title>Genome sequence of Pseudoalteromonas aurantia.</title>
        <authorList>
            <person name="Xie B.-B."/>
            <person name="Rong J.-C."/>
            <person name="Qin Q.-L."/>
            <person name="Zhang Y.-Z."/>
        </authorList>
    </citation>
    <scope>NUCLEOTIDE SEQUENCE [LARGE SCALE GENOMIC DNA]</scope>
    <source>
        <strain evidence="2 3">208</strain>
    </source>
</reference>